<protein>
    <submittedName>
        <fullName evidence="2">Predicted phosphoadenosine phosphosulfate sulfurtransferase, contains C-terminal DUF3440 domain</fullName>
    </submittedName>
</protein>
<dbReference type="PANTHER" id="PTHR30083:SF0">
    <property type="entry name" value="3'-PHOSPHOADENOSINE 5'-PHOSPHOSULFATE SULFOTRANSFERASE (PAPS REDUCTASE)_FAD SYNTHETASE"/>
    <property type="match status" value="1"/>
</dbReference>
<dbReference type="SUPFAM" id="SSF52402">
    <property type="entry name" value="Adenine nucleotide alpha hydrolases-like"/>
    <property type="match status" value="1"/>
</dbReference>
<evidence type="ECO:0000313" key="3">
    <source>
        <dbReference type="Proteomes" id="UP000094844"/>
    </source>
</evidence>
<keyword evidence="2" id="KW-0808">Transferase</keyword>
<feature type="domain" description="Phosphoadenosine phosphosulphate reductase" evidence="1">
    <location>
        <begin position="33"/>
        <end position="237"/>
    </location>
</feature>
<gene>
    <name evidence="2" type="ORF">BN1044_02230</name>
</gene>
<evidence type="ECO:0000313" key="2">
    <source>
        <dbReference type="EMBL" id="SCM52746.1"/>
    </source>
</evidence>
<dbReference type="AlphaFoldDB" id="A0A1C6Z0Q7"/>
<dbReference type="CDD" id="cd23947">
    <property type="entry name" value="PAPS_reductase-like_YbdN"/>
    <property type="match status" value="1"/>
</dbReference>
<name>A0A1C6Z0Q7_HAFAL</name>
<dbReference type="EMBL" id="FMIQ01000041">
    <property type="protein sequence ID" value="SCM52746.1"/>
    <property type="molecule type" value="Genomic_DNA"/>
</dbReference>
<organism evidence="2 3">
    <name type="scientific">Hafnia alvei</name>
    <dbReference type="NCBI Taxonomy" id="569"/>
    <lineage>
        <taxon>Bacteria</taxon>
        <taxon>Pseudomonadati</taxon>
        <taxon>Pseudomonadota</taxon>
        <taxon>Gammaproteobacteria</taxon>
        <taxon>Enterobacterales</taxon>
        <taxon>Hafniaceae</taxon>
        <taxon>Hafnia</taxon>
    </lineage>
</organism>
<sequence>MDPLSNKKISLRINVLKAARTRIEWTFNTFSRICVSFSGGKDSTAMLHLAAEQARKKGRKFDIIFIDWEAQFSHTINHIEKMRSLYQDVIDHFYWVALPITTGNSVSQFQPEWQCWTPNTNWIRKPPADAITDPEFFPFYYDGITFESFMPAFSDWYSNRQPSAMMIGIRTDESYTRFWAIASQRKNRFADDKPWTTGTISGHTYNIYPIYDWKTDDIWTYFSSSKKIYNPLYDLMFQAGVGLHAMRICEPFGPEQRQGLWLYHVLEPECWEHVCERVSGANTGSIYANSRGDFYARRQVHKPDNHTWHSYALFLLNSMPQQTAEHYRNKIAIYLRWYQTHGFPSDIPDEQEKDIGAKDVPSWRRICKVLLRNDYWCRSLSFSPNKPSSYERYNKRIQAKRKCWSII</sequence>
<dbReference type="InterPro" id="IPR021845">
    <property type="entry name" value="DUF3440"/>
</dbReference>
<accession>A0A1C6Z0Q7</accession>
<dbReference type="PANTHER" id="PTHR30083">
    <property type="entry name" value="TRANSCRIPTIONAL REGULATOR-RELATED"/>
    <property type="match status" value="1"/>
</dbReference>
<dbReference type="Proteomes" id="UP000094844">
    <property type="component" value="Unassembled WGS sequence"/>
</dbReference>
<dbReference type="GO" id="GO:0071453">
    <property type="term" value="P:cellular response to oxygen levels"/>
    <property type="evidence" value="ECO:0007669"/>
    <property type="project" value="TreeGrafter"/>
</dbReference>
<proteinExistence type="predicted"/>
<evidence type="ECO:0000259" key="1">
    <source>
        <dbReference type="Pfam" id="PF01507"/>
    </source>
</evidence>
<dbReference type="InterPro" id="IPR002500">
    <property type="entry name" value="PAPS_reduct_dom"/>
</dbReference>
<dbReference type="InterPro" id="IPR014729">
    <property type="entry name" value="Rossmann-like_a/b/a_fold"/>
</dbReference>
<dbReference type="GO" id="GO:0016740">
    <property type="term" value="F:transferase activity"/>
    <property type="evidence" value="ECO:0007669"/>
    <property type="project" value="UniProtKB-KW"/>
</dbReference>
<dbReference type="OrthoDB" id="9774475at2"/>
<dbReference type="Pfam" id="PF01507">
    <property type="entry name" value="PAPS_reduct"/>
    <property type="match status" value="1"/>
</dbReference>
<dbReference type="Gene3D" id="3.40.50.620">
    <property type="entry name" value="HUPs"/>
    <property type="match status" value="1"/>
</dbReference>
<dbReference type="RefSeq" id="WP_072308724.1">
    <property type="nucleotide sequence ID" value="NZ_FMIQ01000041.1"/>
</dbReference>
<reference evidence="2 3" key="1">
    <citation type="submission" date="2016-09" db="EMBL/GenBank/DDBJ databases">
        <authorList>
            <person name="Capua I."/>
            <person name="De Benedictis P."/>
            <person name="Joannis T."/>
            <person name="Lombin L.H."/>
            <person name="Cattoli G."/>
        </authorList>
    </citation>
    <scope>NUCLEOTIDE SEQUENCE [LARGE SCALE GENOMIC DNA]</scope>
    <source>
        <strain evidence="2 3">GB001</strain>
    </source>
</reference>
<dbReference type="Pfam" id="PF11922">
    <property type="entry name" value="DUF3440"/>
    <property type="match status" value="2"/>
</dbReference>